<dbReference type="PANTHER" id="PTHR43657">
    <property type="entry name" value="TRYPTOPHAN RNA-BINDING ATTENUATOR PROTEIN-LIKE PROTEIN"/>
    <property type="match status" value="1"/>
</dbReference>
<evidence type="ECO:0000313" key="3">
    <source>
        <dbReference type="Proteomes" id="UP000193642"/>
    </source>
</evidence>
<dbReference type="OrthoDB" id="1705416at2759"/>
<keyword evidence="1" id="KW-0496">Mitochondrion</keyword>
<evidence type="ECO:0000313" key="2">
    <source>
        <dbReference type="EMBL" id="ORY29469.1"/>
    </source>
</evidence>
<protein>
    <recommendedName>
        <fullName evidence="1">Altered inheritance of mitochondria protein 24, mitochondrial</fullName>
    </recommendedName>
</protein>
<comment type="subcellular location">
    <subcellularLocation>
        <location evidence="1">Mitochondrion</location>
    </subcellularLocation>
</comment>
<organism evidence="2 3">
    <name type="scientific">Rhizoclosmatium globosum</name>
    <dbReference type="NCBI Taxonomy" id="329046"/>
    <lineage>
        <taxon>Eukaryota</taxon>
        <taxon>Fungi</taxon>
        <taxon>Fungi incertae sedis</taxon>
        <taxon>Chytridiomycota</taxon>
        <taxon>Chytridiomycota incertae sedis</taxon>
        <taxon>Chytridiomycetes</taxon>
        <taxon>Chytridiales</taxon>
        <taxon>Chytriomycetaceae</taxon>
        <taxon>Rhizoclosmatium</taxon>
    </lineage>
</organism>
<comment type="caution">
    <text evidence="2">The sequence shown here is derived from an EMBL/GenBank/DDBJ whole genome shotgun (WGS) entry which is preliminary data.</text>
</comment>
<dbReference type="SUPFAM" id="SSF51219">
    <property type="entry name" value="TRAP-like"/>
    <property type="match status" value="1"/>
</dbReference>
<dbReference type="Proteomes" id="UP000193642">
    <property type="component" value="Unassembled WGS sequence"/>
</dbReference>
<reference evidence="2 3" key="1">
    <citation type="submission" date="2016-07" db="EMBL/GenBank/DDBJ databases">
        <title>Pervasive Adenine N6-methylation of Active Genes in Fungi.</title>
        <authorList>
            <consortium name="DOE Joint Genome Institute"/>
            <person name="Mondo S.J."/>
            <person name="Dannebaum R.O."/>
            <person name="Kuo R.C."/>
            <person name="Labutti K."/>
            <person name="Haridas S."/>
            <person name="Kuo A."/>
            <person name="Salamov A."/>
            <person name="Ahrendt S.R."/>
            <person name="Lipzen A."/>
            <person name="Sullivan W."/>
            <person name="Andreopoulos W.B."/>
            <person name="Clum A."/>
            <person name="Lindquist E."/>
            <person name="Daum C."/>
            <person name="Ramamoorthy G.K."/>
            <person name="Gryganskyi A."/>
            <person name="Culley D."/>
            <person name="Magnuson J.K."/>
            <person name="James T.Y."/>
            <person name="O'Malley M.A."/>
            <person name="Stajich J.E."/>
            <person name="Spatafora J.W."/>
            <person name="Visel A."/>
            <person name="Grigoriev I.V."/>
        </authorList>
    </citation>
    <scope>NUCLEOTIDE SEQUENCE [LARGE SCALE GENOMIC DNA]</scope>
    <source>
        <strain evidence="2 3">JEL800</strain>
    </source>
</reference>
<dbReference type="SUPFAM" id="SSF51045">
    <property type="entry name" value="WW domain"/>
    <property type="match status" value="1"/>
</dbReference>
<dbReference type="InterPro" id="IPR002838">
    <property type="entry name" value="AIM24"/>
</dbReference>
<gene>
    <name evidence="2" type="ORF">BCR33DRAFT_724714</name>
</gene>
<comment type="similarity">
    <text evidence="1">Belongs to the AIM24 family.</text>
</comment>
<keyword evidence="3" id="KW-1185">Reference proteome</keyword>
<sequence length="291" mass="31990">MSRPAPPSLPIGYFAQWSVEHNRYCFVNEATKQIEWEVPTTPAYSDVEKAGSSVGTLVVAPAKTVLDTSGQFQGGSFEIQHRDTNTVIVMQLQNGEIHAKPGTLVSFTEGVSIRGTFHFNFKNIFTGDQTSFLHIQGPGQAIISSHGLGDIIVLPMNNSKWIADREAFLCYTDGITRDSKAQSLGKTLGSGPGLWVHHYSGTGHLFLETFGALMFKDLQPGENYFIHSNFVVAWNCQYTVEPIKTSSGGFFSKLATGDFWMCKYTGPGRVYFQSKSAAVFGEWISRYVGSG</sequence>
<dbReference type="InterPro" id="IPR016031">
    <property type="entry name" value="Trp_RNA-bd_attenuator-like_dom"/>
</dbReference>
<dbReference type="AlphaFoldDB" id="A0A1Y2B3Q8"/>
<dbReference type="InterPro" id="IPR036020">
    <property type="entry name" value="WW_dom_sf"/>
</dbReference>
<dbReference type="Gene3D" id="3.60.160.10">
    <property type="entry name" value="Mitochondrial biogenesis AIM24"/>
    <property type="match status" value="1"/>
</dbReference>
<dbReference type="Pfam" id="PF01987">
    <property type="entry name" value="AIM24"/>
    <property type="match status" value="1"/>
</dbReference>
<evidence type="ECO:0000256" key="1">
    <source>
        <dbReference type="RuleBase" id="RU363045"/>
    </source>
</evidence>
<dbReference type="InterPro" id="IPR036983">
    <property type="entry name" value="AIM24_sf"/>
</dbReference>
<dbReference type="EMBL" id="MCGO01000088">
    <property type="protein sequence ID" value="ORY29469.1"/>
    <property type="molecule type" value="Genomic_DNA"/>
</dbReference>
<dbReference type="GO" id="GO:0005739">
    <property type="term" value="C:mitochondrion"/>
    <property type="evidence" value="ECO:0007669"/>
    <property type="project" value="UniProtKB-SubCell"/>
</dbReference>
<proteinExistence type="inferred from homology"/>
<name>A0A1Y2B3Q8_9FUNG</name>
<accession>A0A1Y2B3Q8</accession>
<dbReference type="PANTHER" id="PTHR43657:SF1">
    <property type="entry name" value="ALTERED INHERITANCE OF MITOCHONDRIA PROTEIN 24, MITOCHONDRIAL"/>
    <property type="match status" value="1"/>
</dbReference>